<evidence type="ECO:0000256" key="5">
    <source>
        <dbReference type="SAM" id="MobiDB-lite"/>
    </source>
</evidence>
<comment type="caution">
    <text evidence="8">The sequence shown here is derived from an EMBL/GenBank/DDBJ whole genome shotgun (WGS) entry which is preliminary data.</text>
</comment>
<dbReference type="FunFam" id="1.20.1250.20:FF:000011">
    <property type="entry name" value="MFS multidrug transporter, putative"/>
    <property type="match status" value="1"/>
</dbReference>
<evidence type="ECO:0000256" key="6">
    <source>
        <dbReference type="SAM" id="Phobius"/>
    </source>
</evidence>
<feature type="transmembrane region" description="Helical" evidence="6">
    <location>
        <begin position="421"/>
        <end position="440"/>
    </location>
</feature>
<dbReference type="GO" id="GO:0005886">
    <property type="term" value="C:plasma membrane"/>
    <property type="evidence" value="ECO:0007669"/>
    <property type="project" value="TreeGrafter"/>
</dbReference>
<dbReference type="Gene3D" id="1.20.1250.20">
    <property type="entry name" value="MFS general substrate transporter like domains"/>
    <property type="match status" value="1"/>
</dbReference>
<evidence type="ECO:0000313" key="9">
    <source>
        <dbReference type="Proteomes" id="UP001219568"/>
    </source>
</evidence>
<accession>A0AAD6N2G1</accession>
<reference evidence="8" key="1">
    <citation type="journal article" date="2023" name="IMA Fungus">
        <title>Comparative genomic study of the Penicillium genus elucidates a diverse pangenome and 15 lateral gene transfer events.</title>
        <authorList>
            <person name="Petersen C."/>
            <person name="Sorensen T."/>
            <person name="Nielsen M.R."/>
            <person name="Sondergaard T.E."/>
            <person name="Sorensen J.L."/>
            <person name="Fitzpatrick D.A."/>
            <person name="Frisvad J.C."/>
            <person name="Nielsen K.L."/>
        </authorList>
    </citation>
    <scope>NUCLEOTIDE SEQUENCE</scope>
    <source>
        <strain evidence="8">IBT 15450</strain>
    </source>
</reference>
<feature type="domain" description="Major facilitator superfamily (MFS) profile" evidence="7">
    <location>
        <begin position="112"/>
        <end position="540"/>
    </location>
</feature>
<dbReference type="InterPro" id="IPR020846">
    <property type="entry name" value="MFS_dom"/>
</dbReference>
<evidence type="ECO:0000256" key="4">
    <source>
        <dbReference type="ARBA" id="ARBA00023136"/>
    </source>
</evidence>
<evidence type="ECO:0000313" key="8">
    <source>
        <dbReference type="EMBL" id="KAJ6023141.1"/>
    </source>
</evidence>
<gene>
    <name evidence="8" type="ORF">N7460_013536</name>
</gene>
<feature type="transmembrane region" description="Helical" evidence="6">
    <location>
        <begin position="270"/>
        <end position="287"/>
    </location>
</feature>
<keyword evidence="3 6" id="KW-1133">Transmembrane helix</keyword>
<dbReference type="InterPro" id="IPR011701">
    <property type="entry name" value="MFS"/>
</dbReference>
<dbReference type="EMBL" id="JAQJZL010000016">
    <property type="protein sequence ID" value="KAJ6023141.1"/>
    <property type="molecule type" value="Genomic_DNA"/>
</dbReference>
<dbReference type="CDD" id="cd17323">
    <property type="entry name" value="MFS_Tpo1_MDR_like"/>
    <property type="match status" value="1"/>
</dbReference>
<dbReference type="Proteomes" id="UP001219568">
    <property type="component" value="Unassembled WGS sequence"/>
</dbReference>
<feature type="transmembrane region" description="Helical" evidence="6">
    <location>
        <begin position="202"/>
        <end position="225"/>
    </location>
</feature>
<feature type="transmembrane region" description="Helical" evidence="6">
    <location>
        <begin position="446"/>
        <end position="473"/>
    </location>
</feature>
<dbReference type="PANTHER" id="PTHR23502">
    <property type="entry name" value="MAJOR FACILITATOR SUPERFAMILY"/>
    <property type="match status" value="1"/>
</dbReference>
<protein>
    <recommendedName>
        <fullName evidence="7">Major facilitator superfamily (MFS) profile domain-containing protein</fullName>
    </recommendedName>
</protein>
<dbReference type="AlphaFoldDB" id="A0AAD6N2G1"/>
<evidence type="ECO:0000256" key="3">
    <source>
        <dbReference type="ARBA" id="ARBA00022989"/>
    </source>
</evidence>
<dbReference type="GO" id="GO:0022857">
    <property type="term" value="F:transmembrane transporter activity"/>
    <property type="evidence" value="ECO:0007669"/>
    <property type="project" value="InterPro"/>
</dbReference>
<dbReference type="PROSITE" id="PS50850">
    <property type="entry name" value="MFS"/>
    <property type="match status" value="1"/>
</dbReference>
<name>A0AAD6N2G1_PENCN</name>
<feature type="transmembrane region" description="Helical" evidence="6">
    <location>
        <begin position="480"/>
        <end position="502"/>
    </location>
</feature>
<organism evidence="8 9">
    <name type="scientific">Penicillium canescens</name>
    <dbReference type="NCBI Taxonomy" id="5083"/>
    <lineage>
        <taxon>Eukaryota</taxon>
        <taxon>Fungi</taxon>
        <taxon>Dikarya</taxon>
        <taxon>Ascomycota</taxon>
        <taxon>Pezizomycotina</taxon>
        <taxon>Eurotiomycetes</taxon>
        <taxon>Eurotiomycetidae</taxon>
        <taxon>Eurotiales</taxon>
        <taxon>Aspergillaceae</taxon>
        <taxon>Penicillium</taxon>
    </lineage>
</organism>
<proteinExistence type="predicted"/>
<dbReference type="PANTHER" id="PTHR23502:SF59">
    <property type="entry name" value="MULTIDRUG TRANSPORTER, PUTATIVE (AFU_ORTHOLOGUE AFUA_1G10370)-RELATED"/>
    <property type="match status" value="1"/>
</dbReference>
<feature type="transmembrane region" description="Helical" evidence="6">
    <location>
        <begin position="147"/>
        <end position="166"/>
    </location>
</feature>
<feature type="transmembrane region" description="Helical" evidence="6">
    <location>
        <begin position="178"/>
        <end position="196"/>
    </location>
</feature>
<sequence length="551" mass="60946">MTERTPQLHSDRSSVSISSDNIEAQSHHSHSNESAVTASLAKQTTVASGISVFEQRAQSVISRIRSREPGQTAKFTHPLSHTRTTEDVIVDFEGLDDPYRPLNWGFRKKAFTTVLYGLTTMGSTWASSVYSTGQGQISEEFGVSNEVSTLGTSLLLFGFGLGPLIWAPLSEVFGRKPAVLAPYFLAAVFSFGTATAKDLQTIMITRFFTGFFGSAPVTNTGGVLGDIWTPEQRGAAIVGYAMAVVGGPVLGPIVGGAICQSYLGWRWTEYITGIMMMFFLIMDILFVDESYPPVLLVYKARRLRFETGNWALHARHEEWDVTFKELGNKYLVRPFQLLSTPICFLVALYASFVYGILYLSLAAFPIVFQEDRGWNQVVGALPFLAYLVGILIGGVINLANQSFYLKRFKANGNRAIPEARLPPMMIGSVLFAAGMFVFGWTSPKHIHWICPMIGAVMMGFGFFTIFQAALNYLIDTFQKYAASAIAANTFLRSIFAGCFPLFTTAMFHNLGVPWAASVLGFFSIALIPIPYLFYIYGKRIRARGFWSRESV</sequence>
<feature type="transmembrane region" description="Helical" evidence="6">
    <location>
        <begin position="514"/>
        <end position="536"/>
    </location>
</feature>
<feature type="transmembrane region" description="Helical" evidence="6">
    <location>
        <begin position="237"/>
        <end position="258"/>
    </location>
</feature>
<feature type="transmembrane region" description="Helical" evidence="6">
    <location>
        <begin position="380"/>
        <end position="400"/>
    </location>
</feature>
<feature type="transmembrane region" description="Helical" evidence="6">
    <location>
        <begin position="342"/>
        <end position="368"/>
    </location>
</feature>
<dbReference type="InterPro" id="IPR036259">
    <property type="entry name" value="MFS_trans_sf"/>
</dbReference>
<keyword evidence="9" id="KW-1185">Reference proteome</keyword>
<keyword evidence="4 6" id="KW-0472">Membrane</keyword>
<evidence type="ECO:0000256" key="2">
    <source>
        <dbReference type="ARBA" id="ARBA00022692"/>
    </source>
</evidence>
<reference evidence="8" key="2">
    <citation type="submission" date="2023-01" db="EMBL/GenBank/DDBJ databases">
        <authorList>
            <person name="Petersen C."/>
        </authorList>
    </citation>
    <scope>NUCLEOTIDE SEQUENCE</scope>
    <source>
        <strain evidence="8">IBT 15450</strain>
    </source>
</reference>
<dbReference type="Pfam" id="PF07690">
    <property type="entry name" value="MFS_1"/>
    <property type="match status" value="1"/>
</dbReference>
<keyword evidence="2 6" id="KW-0812">Transmembrane</keyword>
<evidence type="ECO:0000259" key="7">
    <source>
        <dbReference type="PROSITE" id="PS50850"/>
    </source>
</evidence>
<dbReference type="SUPFAM" id="SSF103473">
    <property type="entry name" value="MFS general substrate transporter"/>
    <property type="match status" value="1"/>
</dbReference>
<comment type="subcellular location">
    <subcellularLocation>
        <location evidence="1">Membrane</location>
        <topology evidence="1">Multi-pass membrane protein</topology>
    </subcellularLocation>
</comment>
<feature type="region of interest" description="Disordered" evidence="5">
    <location>
        <begin position="1"/>
        <end position="37"/>
    </location>
</feature>
<feature type="transmembrane region" description="Helical" evidence="6">
    <location>
        <begin position="110"/>
        <end position="127"/>
    </location>
</feature>
<evidence type="ECO:0000256" key="1">
    <source>
        <dbReference type="ARBA" id="ARBA00004141"/>
    </source>
</evidence>